<sequence>MNYQDLSIKLIQEQYKLKNSKSKSILVIIGGIELTRKNQSIKKLSELMDPRYLKIKAETPNRVKENKLIWQPYINDIPKKGQIMFFYGNWYTDLLASTILNDEEIQNNTFNEHLKRIYEFESYLKNNNVDIIKVWFEVSWSKVKIRTKNIDIIDKIQRVPRFTWDDFPQKKWKTKTLYNQIKTLRNRFTHDWVIINSENNIERNTQFSQLILKHLKLPPVQIKNKLKYQAAPIPSSLTQIKKSEISHIEYKKTIKQLERKVADVLRYSSHNVVLVFEGMDAAGKGSSIKRIIKFLGLHEYNIHSISAPENFERLRPYLWRFWNKHSTNGALNIFDRSWYGRVLVERVEDLINPIEWQNAYEEINQYEKQLSDTNTIVIKFWLAISKDEQLRRFYMRKNTPQKNFKLTEDDWRNREKWDAYLQAASDMFKYTSTDISPWYIIANDSKYAARIEILQTILHSVQNKNLGHLENL</sequence>
<dbReference type="InterPro" id="IPR027417">
    <property type="entry name" value="P-loop_NTPase"/>
</dbReference>
<dbReference type="SUPFAM" id="SSF52540">
    <property type="entry name" value="P-loop containing nucleoside triphosphate hydrolases"/>
    <property type="match status" value="1"/>
</dbReference>
<keyword evidence="2" id="KW-0808">Transferase</keyword>
<dbReference type="EMBL" id="RHXE01000061">
    <property type="protein sequence ID" value="RSE18449.1"/>
    <property type="molecule type" value="Genomic_DNA"/>
</dbReference>
<dbReference type="GO" id="GO:0016740">
    <property type="term" value="F:transferase activity"/>
    <property type="evidence" value="ECO:0007669"/>
    <property type="project" value="UniProtKB-KW"/>
</dbReference>
<dbReference type="PANTHER" id="PTHR34383">
    <property type="entry name" value="POLYPHOSPHATE:AMP PHOSPHOTRANSFERASE-RELATED"/>
    <property type="match status" value="1"/>
</dbReference>
<dbReference type="Gene3D" id="3.40.50.300">
    <property type="entry name" value="P-loop containing nucleotide triphosphate hydrolases"/>
    <property type="match status" value="2"/>
</dbReference>
<name>A0A427UK08_ACIJO</name>
<dbReference type="Proteomes" id="UP000277537">
    <property type="component" value="Unassembled WGS sequence"/>
</dbReference>
<comment type="caution">
    <text evidence="2">The sequence shown here is derived from an EMBL/GenBank/DDBJ whole genome shotgun (WGS) entry which is preliminary data.</text>
</comment>
<proteinExistence type="predicted"/>
<feature type="domain" description="Polyphosphate kinase-2-related" evidence="1">
    <location>
        <begin position="4"/>
        <end position="217"/>
    </location>
</feature>
<dbReference type="Pfam" id="PF03976">
    <property type="entry name" value="PPK2"/>
    <property type="match status" value="2"/>
</dbReference>
<accession>A0A427UK08</accession>
<feature type="domain" description="Polyphosphate kinase-2-related" evidence="1">
    <location>
        <begin position="249"/>
        <end position="465"/>
    </location>
</feature>
<dbReference type="AlphaFoldDB" id="A0A427UK08"/>
<dbReference type="RefSeq" id="WP_039047363.1">
    <property type="nucleotide sequence ID" value="NZ_RHXE01000061.1"/>
</dbReference>
<organism evidence="2 3">
    <name type="scientific">Acinetobacter johnsonii</name>
    <dbReference type="NCBI Taxonomy" id="40214"/>
    <lineage>
        <taxon>Bacteria</taxon>
        <taxon>Pseudomonadati</taxon>
        <taxon>Pseudomonadota</taxon>
        <taxon>Gammaproteobacteria</taxon>
        <taxon>Moraxellales</taxon>
        <taxon>Moraxellaceae</taxon>
        <taxon>Acinetobacter</taxon>
    </lineage>
</organism>
<reference evidence="2 3" key="1">
    <citation type="submission" date="2018-10" db="EMBL/GenBank/DDBJ databases">
        <title>Transmission dynamics of multidrug resistant bacteria on intensive care unit surfaces.</title>
        <authorList>
            <person name="D'Souza A.W."/>
            <person name="Potter R.F."/>
            <person name="Wallace M."/>
            <person name="Shupe A."/>
            <person name="Patel S."/>
            <person name="Sun S."/>
            <person name="Gul D."/>
            <person name="Kwon J.H."/>
            <person name="Andleeb S."/>
            <person name="Burnham C.-A.D."/>
            <person name="Dantas G."/>
        </authorList>
    </citation>
    <scope>NUCLEOTIDE SEQUENCE [LARGE SCALE GENOMIC DNA]</scope>
    <source>
        <strain evidence="2 3">AJ_385</strain>
    </source>
</reference>
<dbReference type="InterPro" id="IPR022488">
    <property type="entry name" value="PPK2-related"/>
</dbReference>
<evidence type="ECO:0000259" key="1">
    <source>
        <dbReference type="Pfam" id="PF03976"/>
    </source>
</evidence>
<protein>
    <submittedName>
        <fullName evidence="2">Phosphate--AMP phosphotransferase</fullName>
    </submittedName>
</protein>
<dbReference type="PANTHER" id="PTHR34383:SF3">
    <property type="entry name" value="POLYPHOSPHATE:AMP PHOSPHOTRANSFERASE"/>
    <property type="match status" value="1"/>
</dbReference>
<evidence type="ECO:0000313" key="2">
    <source>
        <dbReference type="EMBL" id="RSE18449.1"/>
    </source>
</evidence>
<evidence type="ECO:0000313" key="3">
    <source>
        <dbReference type="Proteomes" id="UP000277537"/>
    </source>
</evidence>
<gene>
    <name evidence="2" type="ORF">EGT73_16370</name>
</gene>